<sequence>MHISEICAQFNVSRRSLHRAFYDMLGLGPVTFLRRKRLCAIHSALRDNTPAIATIGEIAMQHGFIELGRFSHYYRSLFGEYPSETLHASKRISRGIDRRRALATG</sequence>
<comment type="caution">
    <text evidence="5">The sequence shown here is derived from an EMBL/GenBank/DDBJ whole genome shotgun (WGS) entry which is preliminary data.</text>
</comment>
<dbReference type="InterPro" id="IPR018060">
    <property type="entry name" value="HTH_AraC"/>
</dbReference>
<evidence type="ECO:0000313" key="5">
    <source>
        <dbReference type="EMBL" id="MEH2556662.1"/>
    </source>
</evidence>
<keyword evidence="3" id="KW-0804">Transcription</keyword>
<evidence type="ECO:0000256" key="2">
    <source>
        <dbReference type="ARBA" id="ARBA00023125"/>
    </source>
</evidence>
<dbReference type="Pfam" id="PF12833">
    <property type="entry name" value="HTH_18"/>
    <property type="match status" value="1"/>
</dbReference>
<evidence type="ECO:0000313" key="6">
    <source>
        <dbReference type="Proteomes" id="UP001364224"/>
    </source>
</evidence>
<feature type="domain" description="HTH araC/xylS-type" evidence="4">
    <location>
        <begin position="1"/>
        <end position="88"/>
    </location>
</feature>
<dbReference type="Gene3D" id="1.10.10.60">
    <property type="entry name" value="Homeodomain-like"/>
    <property type="match status" value="1"/>
</dbReference>
<name>A0ABU8BDP6_9BRAD</name>
<keyword evidence="1" id="KW-0805">Transcription regulation</keyword>
<dbReference type="EMBL" id="JAZHRV010000001">
    <property type="protein sequence ID" value="MEH2556662.1"/>
    <property type="molecule type" value="Genomic_DNA"/>
</dbReference>
<dbReference type="SMART" id="SM00342">
    <property type="entry name" value="HTH_ARAC"/>
    <property type="match status" value="1"/>
</dbReference>
<accession>A0ABU8BDP6</accession>
<dbReference type="InterPro" id="IPR050204">
    <property type="entry name" value="AraC_XylS_family_regulators"/>
</dbReference>
<protein>
    <submittedName>
        <fullName evidence="5">Transcriptional regulator GlxA family with amidase domain</fullName>
    </submittedName>
</protein>
<dbReference type="RefSeq" id="WP_334482117.1">
    <property type="nucleotide sequence ID" value="NZ_JAZHRV010000001.1"/>
</dbReference>
<keyword evidence="2" id="KW-0238">DNA-binding</keyword>
<proteinExistence type="predicted"/>
<reference evidence="5 6" key="1">
    <citation type="submission" date="2024-02" db="EMBL/GenBank/DDBJ databases">
        <title>Adaptive strategies in a cosmopolitan and abundant soil bacterium.</title>
        <authorList>
            <person name="Carini P."/>
        </authorList>
    </citation>
    <scope>NUCLEOTIDE SEQUENCE [LARGE SCALE GENOMIC DNA]</scope>
    <source>
        <strain evidence="5 6">AZCC 1608</strain>
    </source>
</reference>
<evidence type="ECO:0000259" key="4">
    <source>
        <dbReference type="PROSITE" id="PS01124"/>
    </source>
</evidence>
<evidence type="ECO:0000256" key="1">
    <source>
        <dbReference type="ARBA" id="ARBA00023015"/>
    </source>
</evidence>
<gene>
    <name evidence="5" type="ORF">V1286_004191</name>
</gene>
<keyword evidence="6" id="KW-1185">Reference proteome</keyword>
<dbReference type="PROSITE" id="PS01124">
    <property type="entry name" value="HTH_ARAC_FAMILY_2"/>
    <property type="match status" value="1"/>
</dbReference>
<evidence type="ECO:0000256" key="3">
    <source>
        <dbReference type="ARBA" id="ARBA00023163"/>
    </source>
</evidence>
<organism evidence="5 6">
    <name type="scientific">Bradyrhizobium algeriense</name>
    <dbReference type="NCBI Taxonomy" id="634784"/>
    <lineage>
        <taxon>Bacteria</taxon>
        <taxon>Pseudomonadati</taxon>
        <taxon>Pseudomonadota</taxon>
        <taxon>Alphaproteobacteria</taxon>
        <taxon>Hyphomicrobiales</taxon>
        <taxon>Nitrobacteraceae</taxon>
        <taxon>Bradyrhizobium</taxon>
    </lineage>
</organism>
<dbReference type="Proteomes" id="UP001364224">
    <property type="component" value="Unassembled WGS sequence"/>
</dbReference>
<dbReference type="PANTHER" id="PTHR46796:SF12">
    <property type="entry name" value="HTH-TYPE DNA-BINDING TRANSCRIPTIONAL ACTIVATOR EUTR"/>
    <property type="match status" value="1"/>
</dbReference>
<dbReference type="PANTHER" id="PTHR46796">
    <property type="entry name" value="HTH-TYPE TRANSCRIPTIONAL ACTIVATOR RHAS-RELATED"/>
    <property type="match status" value="1"/>
</dbReference>